<proteinExistence type="predicted"/>
<evidence type="ECO:0000313" key="2">
    <source>
        <dbReference type="EMBL" id="OAB38942.1"/>
    </source>
</evidence>
<reference evidence="2 3" key="1">
    <citation type="submission" date="2016-03" db="EMBL/GenBank/DDBJ databases">
        <title>Draft genome sequence of Paenibacillus glacialis DSM 22343.</title>
        <authorList>
            <person name="Shin S.-K."/>
            <person name="Yi H."/>
        </authorList>
    </citation>
    <scope>NUCLEOTIDE SEQUENCE [LARGE SCALE GENOMIC DNA]</scope>
    <source>
        <strain evidence="2 3">DSM 22343</strain>
    </source>
</reference>
<keyword evidence="3" id="KW-1185">Reference proteome</keyword>
<dbReference type="EMBL" id="LVJH01000044">
    <property type="protein sequence ID" value="OAB38942.1"/>
    <property type="molecule type" value="Genomic_DNA"/>
</dbReference>
<dbReference type="AlphaFoldDB" id="A0A168I7C3"/>
<dbReference type="OrthoDB" id="1705009at2"/>
<dbReference type="Proteomes" id="UP000076967">
    <property type="component" value="Unassembled WGS sequence"/>
</dbReference>
<dbReference type="Pfam" id="PF13565">
    <property type="entry name" value="HTH_32"/>
    <property type="match status" value="1"/>
</dbReference>
<dbReference type="SUPFAM" id="SSF53098">
    <property type="entry name" value="Ribonuclease H-like"/>
    <property type="match status" value="1"/>
</dbReference>
<evidence type="ECO:0000313" key="3">
    <source>
        <dbReference type="Proteomes" id="UP000076967"/>
    </source>
</evidence>
<dbReference type="GO" id="GO:0003676">
    <property type="term" value="F:nucleic acid binding"/>
    <property type="evidence" value="ECO:0007669"/>
    <property type="project" value="InterPro"/>
</dbReference>
<dbReference type="STRING" id="494026.PGLA_19430"/>
<protein>
    <recommendedName>
        <fullName evidence="1">Integrase catalytic domain-containing protein</fullName>
    </recommendedName>
</protein>
<dbReference type="Gene3D" id="1.10.10.10">
    <property type="entry name" value="Winged helix-like DNA-binding domain superfamily/Winged helix DNA-binding domain"/>
    <property type="match status" value="1"/>
</dbReference>
<dbReference type="InterPro" id="IPR009057">
    <property type="entry name" value="Homeodomain-like_sf"/>
</dbReference>
<dbReference type="InterPro" id="IPR012337">
    <property type="entry name" value="RNaseH-like_sf"/>
</dbReference>
<dbReference type="InterPro" id="IPR001584">
    <property type="entry name" value="Integrase_cat-core"/>
</dbReference>
<evidence type="ECO:0000259" key="1">
    <source>
        <dbReference type="PROSITE" id="PS50994"/>
    </source>
</evidence>
<dbReference type="InterPro" id="IPR036388">
    <property type="entry name" value="WH-like_DNA-bd_sf"/>
</dbReference>
<name>A0A168I7C3_9BACL</name>
<gene>
    <name evidence="2" type="ORF">PGLA_19430</name>
</gene>
<organism evidence="2 3">
    <name type="scientific">Paenibacillus glacialis</name>
    <dbReference type="NCBI Taxonomy" id="494026"/>
    <lineage>
        <taxon>Bacteria</taxon>
        <taxon>Bacillati</taxon>
        <taxon>Bacillota</taxon>
        <taxon>Bacilli</taxon>
        <taxon>Bacillales</taxon>
        <taxon>Paenibacillaceae</taxon>
        <taxon>Paenibacillus</taxon>
    </lineage>
</organism>
<comment type="caution">
    <text evidence="2">The sequence shown here is derived from an EMBL/GenBank/DDBJ whole genome shotgun (WGS) entry which is preliminary data.</text>
</comment>
<feature type="domain" description="Integrase catalytic" evidence="1">
    <location>
        <begin position="153"/>
        <end position="331"/>
    </location>
</feature>
<dbReference type="GO" id="GO:0015074">
    <property type="term" value="P:DNA integration"/>
    <property type="evidence" value="ECO:0007669"/>
    <property type="project" value="InterPro"/>
</dbReference>
<accession>A0A168I7C3</accession>
<sequence length="345" mass="40926">MNEKIKYQIIMQGTTSKNVTKTCKEFGISRTIYYQWYNAYNKHGMEGLAEKERTPVMPNKVDKRTENLILKYVAKFPEDGPKRIYYEFQDEGVKVGESGIYNVLRRNGLSKREQRESYAKEMKEKKGQNREICKSHGGKERQKHLDYKMKNPKNAYPGYMCQQSIHYMGVFPKIGRVYQYVIYDVYSRLGLVKLYNRKATIHFIDFMNFKIIPLMKTLHFEIDNLVTNKSREFTTNWDRGSHKYTEFLHKNSINQVAFTAKNKEIFQPLEAFVAVLTKEFYQPAWADDTIDSFELLEKRLHEFLRHYNFSRVITDGPNQGQIPSDVVLEYTGQQETLPLWLFTRR</sequence>
<dbReference type="PROSITE" id="PS50994">
    <property type="entry name" value="INTEGRASE"/>
    <property type="match status" value="1"/>
</dbReference>
<dbReference type="RefSeq" id="WP_068536061.1">
    <property type="nucleotide sequence ID" value="NZ_LVJH01000044.1"/>
</dbReference>
<dbReference type="SUPFAM" id="SSF46689">
    <property type="entry name" value="Homeodomain-like"/>
    <property type="match status" value="1"/>
</dbReference>
<dbReference type="InterPro" id="IPR036397">
    <property type="entry name" value="RNaseH_sf"/>
</dbReference>
<dbReference type="Gene3D" id="3.30.420.10">
    <property type="entry name" value="Ribonuclease H-like superfamily/Ribonuclease H"/>
    <property type="match status" value="1"/>
</dbReference>